<evidence type="ECO:0000256" key="1">
    <source>
        <dbReference type="ARBA" id="ARBA00004308"/>
    </source>
</evidence>
<dbReference type="InterPro" id="IPR036013">
    <property type="entry name" value="Band_7/SPFH_dom_sf"/>
</dbReference>
<comment type="subcellular location">
    <subcellularLocation>
        <location evidence="1">Endomembrane system</location>
    </subcellularLocation>
</comment>
<dbReference type="Proteomes" id="UP000094652">
    <property type="component" value="Chromosome"/>
</dbReference>
<organism evidence="4 5">
    <name type="scientific">Clostridium taeniosporum</name>
    <dbReference type="NCBI Taxonomy" id="394958"/>
    <lineage>
        <taxon>Bacteria</taxon>
        <taxon>Bacillati</taxon>
        <taxon>Bacillota</taxon>
        <taxon>Clostridia</taxon>
        <taxon>Eubacteriales</taxon>
        <taxon>Clostridiaceae</taxon>
        <taxon>Clostridium</taxon>
    </lineage>
</organism>
<dbReference type="STRING" id="394958.BGI42_08445"/>
<keyword evidence="2" id="KW-0175">Coiled coil</keyword>
<evidence type="ECO:0000313" key="4">
    <source>
        <dbReference type="EMBL" id="AOR23753.1"/>
    </source>
</evidence>
<dbReference type="InterPro" id="IPR027705">
    <property type="entry name" value="Flotillin_fam"/>
</dbReference>
<evidence type="ECO:0000313" key="5">
    <source>
        <dbReference type="Proteomes" id="UP000094652"/>
    </source>
</evidence>
<proteinExistence type="predicted"/>
<evidence type="ECO:0000256" key="2">
    <source>
        <dbReference type="SAM" id="Coils"/>
    </source>
</evidence>
<dbReference type="KEGG" id="ctae:BGI42_08445"/>
<gene>
    <name evidence="4" type="ORF">BGI42_08445</name>
</gene>
<keyword evidence="3" id="KW-0812">Transmembrane</keyword>
<protein>
    <submittedName>
        <fullName evidence="4">Flotillin</fullName>
    </submittedName>
</protein>
<accession>A0A1D7XK86</accession>
<dbReference type="GO" id="GO:0005886">
    <property type="term" value="C:plasma membrane"/>
    <property type="evidence" value="ECO:0007669"/>
    <property type="project" value="TreeGrafter"/>
</dbReference>
<keyword evidence="3" id="KW-0472">Membrane</keyword>
<dbReference type="RefSeq" id="WP_069679901.1">
    <property type="nucleotide sequence ID" value="NZ_CP017253.2"/>
</dbReference>
<dbReference type="GO" id="GO:0012505">
    <property type="term" value="C:endomembrane system"/>
    <property type="evidence" value="ECO:0007669"/>
    <property type="project" value="UniProtKB-SubCell"/>
</dbReference>
<name>A0A1D7XK86_9CLOT</name>
<dbReference type="PANTHER" id="PTHR13806:SF31">
    <property type="entry name" value="FLOTILLIN-LIKE PROTEIN 1-RELATED"/>
    <property type="match status" value="1"/>
</dbReference>
<reference evidence="5" key="1">
    <citation type="submission" date="2016-09" db="EMBL/GenBank/DDBJ databases">
        <title>Genomics of Clostridium taeniosporum, an organism which forms endospores with ribbon-like appendages.</title>
        <authorList>
            <person name="Walker J.R."/>
        </authorList>
    </citation>
    <scope>NUCLEOTIDE SEQUENCE [LARGE SCALE GENOMIC DNA]</scope>
    <source>
        <strain evidence="5">1/k</strain>
    </source>
</reference>
<feature type="coiled-coil region" evidence="2">
    <location>
        <begin position="228"/>
        <end position="255"/>
    </location>
</feature>
<feature type="transmembrane region" description="Helical" evidence="3">
    <location>
        <begin position="6"/>
        <end position="30"/>
    </location>
</feature>
<dbReference type="PANTHER" id="PTHR13806">
    <property type="entry name" value="FLOTILLIN-RELATED"/>
    <property type="match status" value="1"/>
</dbReference>
<dbReference type="SUPFAM" id="SSF117892">
    <property type="entry name" value="Band 7/SPFH domain"/>
    <property type="match status" value="1"/>
</dbReference>
<keyword evidence="3" id="KW-1133">Transmembrane helix</keyword>
<evidence type="ECO:0000256" key="3">
    <source>
        <dbReference type="SAM" id="Phobius"/>
    </source>
</evidence>
<dbReference type="AlphaFoldDB" id="A0A1D7XK86"/>
<keyword evidence="5" id="KW-1185">Reference proteome</keyword>
<sequence length="687" mass="76688">MSYETQVLLSSIVAVVIIVGGLLAMFAKFYRKIDQGKVIVRNGVRGPVVSFGGIFVLPILHKHEVMDISVKRVEIARVGKDGLICKDNLRADIRVAFFVRVNQTREDVLKVAQLLGCAKASDPTTLMEFFDAKFSEALKTVGKKFEFVQLYTERETFKNEILQIIGTDLNGYVLDDAAIDYLEQTDIKLLNSNNILDAEGIKKITELTAEQLILANQIERDREKTIKKQDVSAREAILELEKQNAEAEAKQQKEISIVNSRETTEAEKVRQEERYKAEMARVKSDEEIEVAEQNKERQVIIAMKSKESTEAVEAERVDKKKLLERTEKEKLVELATIDKQKEVEVEKKNIQTIIRERVAVEKETVIEEEKIKDTRVLAEANRVKSVAIKKAEEEAETKLIIEVKTAEASKEAAERIAEKTIIDADAKYKASQKEADAVKVLADANIQDEATSGIAEAKVIEAKSAAEAKAIEARALAQAKGDSAMVEVKEKEGTVEADILKKKYIAEADGIKEKATSMKALDEAGREHEEFKLKLEKEKEIDLANIHIQKEIAESQASVIREALKAAKIDIVGGETMFFDQIIGSVTKGKSYDRLVNNSDVLTDIKKTFITGDAEYFKKQLGDFMDRFNLTSEDIKNLSIAGAINKMMSNSQGTDKMALSKLLETVNKAGVANLPAKTIEFAHKQGE</sequence>
<dbReference type="EMBL" id="CP017253">
    <property type="protein sequence ID" value="AOR23753.1"/>
    <property type="molecule type" value="Genomic_DNA"/>
</dbReference>
<dbReference type="OrthoDB" id="9815577at2"/>